<feature type="region of interest" description="Disordered" evidence="1">
    <location>
        <begin position="592"/>
        <end position="611"/>
    </location>
</feature>
<feature type="compositionally biased region" description="Low complexity" evidence="1">
    <location>
        <begin position="196"/>
        <end position="205"/>
    </location>
</feature>
<feature type="compositionally biased region" description="Polar residues" evidence="1">
    <location>
        <begin position="353"/>
        <end position="375"/>
    </location>
</feature>
<dbReference type="SUPFAM" id="SSF57959">
    <property type="entry name" value="Leucine zipper domain"/>
    <property type="match status" value="1"/>
</dbReference>
<evidence type="ECO:0000313" key="4">
    <source>
        <dbReference type="Proteomes" id="UP000002640"/>
    </source>
</evidence>
<dbReference type="SMR" id="G4ZUA5"/>
<reference evidence="3 4" key="1">
    <citation type="journal article" date="2006" name="Science">
        <title>Phytophthora genome sequences uncover evolutionary origins and mechanisms of pathogenesis.</title>
        <authorList>
            <person name="Tyler B.M."/>
            <person name="Tripathy S."/>
            <person name="Zhang X."/>
            <person name="Dehal P."/>
            <person name="Jiang R.H."/>
            <person name="Aerts A."/>
            <person name="Arredondo F.D."/>
            <person name="Baxter L."/>
            <person name="Bensasson D."/>
            <person name="Beynon J.L."/>
            <person name="Chapman J."/>
            <person name="Damasceno C.M."/>
            <person name="Dorrance A.E."/>
            <person name="Dou D."/>
            <person name="Dickerman A.W."/>
            <person name="Dubchak I.L."/>
            <person name="Garbelotto M."/>
            <person name="Gijzen M."/>
            <person name="Gordon S.G."/>
            <person name="Govers F."/>
            <person name="Grunwald N.J."/>
            <person name="Huang W."/>
            <person name="Ivors K.L."/>
            <person name="Jones R.W."/>
            <person name="Kamoun S."/>
            <person name="Krampis K."/>
            <person name="Lamour K.H."/>
            <person name="Lee M.K."/>
            <person name="McDonald W.H."/>
            <person name="Medina M."/>
            <person name="Meijer H.J."/>
            <person name="Nordberg E.K."/>
            <person name="Maclean D.J."/>
            <person name="Ospina-Giraldo M.D."/>
            <person name="Morris P.F."/>
            <person name="Phuntumart V."/>
            <person name="Putnam N.H."/>
            <person name="Rash S."/>
            <person name="Rose J.K."/>
            <person name="Sakihama Y."/>
            <person name="Salamov A.A."/>
            <person name="Savidor A."/>
            <person name="Scheuring C.F."/>
            <person name="Smith B.M."/>
            <person name="Sobral B.W."/>
            <person name="Terry A."/>
            <person name="Torto-Alalibo T.A."/>
            <person name="Win J."/>
            <person name="Xu Z."/>
            <person name="Zhang H."/>
            <person name="Grigoriev I.V."/>
            <person name="Rokhsar D.S."/>
            <person name="Boore J.L."/>
        </authorList>
    </citation>
    <scope>NUCLEOTIDE SEQUENCE [LARGE SCALE GENOMIC DNA]</scope>
    <source>
        <strain evidence="3 4">P6497</strain>
    </source>
</reference>
<feature type="compositionally biased region" description="Low complexity" evidence="1">
    <location>
        <begin position="235"/>
        <end position="247"/>
    </location>
</feature>
<organism evidence="3 4">
    <name type="scientific">Phytophthora sojae (strain P6497)</name>
    <name type="common">Soybean stem and root rot agent</name>
    <name type="synonym">Phytophthora megasperma f. sp. glycines</name>
    <dbReference type="NCBI Taxonomy" id="1094619"/>
    <lineage>
        <taxon>Eukaryota</taxon>
        <taxon>Sar</taxon>
        <taxon>Stramenopiles</taxon>
        <taxon>Oomycota</taxon>
        <taxon>Peronosporomycetes</taxon>
        <taxon>Peronosporales</taxon>
        <taxon>Peronosporaceae</taxon>
        <taxon>Phytophthora</taxon>
    </lineage>
</organism>
<keyword evidence="4" id="KW-1185">Reference proteome</keyword>
<dbReference type="CDD" id="cd14811">
    <property type="entry name" value="bZIP_u2"/>
    <property type="match status" value="1"/>
</dbReference>
<dbReference type="InterPro" id="IPR046347">
    <property type="entry name" value="bZIP_sf"/>
</dbReference>
<dbReference type="GO" id="GO:0003700">
    <property type="term" value="F:DNA-binding transcription factor activity"/>
    <property type="evidence" value="ECO:0007669"/>
    <property type="project" value="InterPro"/>
</dbReference>
<feature type="region of interest" description="Disordered" evidence="1">
    <location>
        <begin position="313"/>
        <end position="375"/>
    </location>
</feature>
<dbReference type="EMBL" id="JH159156">
    <property type="protein sequence ID" value="EGZ13379.1"/>
    <property type="molecule type" value="Genomic_DNA"/>
</dbReference>
<evidence type="ECO:0000259" key="2">
    <source>
        <dbReference type="PROSITE" id="PS00036"/>
    </source>
</evidence>
<feature type="region of interest" description="Disordered" evidence="1">
    <location>
        <begin position="235"/>
        <end position="290"/>
    </location>
</feature>
<evidence type="ECO:0000256" key="1">
    <source>
        <dbReference type="SAM" id="MobiDB-lite"/>
    </source>
</evidence>
<feature type="compositionally biased region" description="Polar residues" evidence="1">
    <location>
        <begin position="248"/>
        <end position="258"/>
    </location>
</feature>
<dbReference type="GeneID" id="20643997"/>
<dbReference type="OMA" id="KPRANSY"/>
<dbReference type="Pfam" id="PF00170">
    <property type="entry name" value="bZIP_1"/>
    <property type="match status" value="1"/>
</dbReference>
<dbReference type="PROSITE" id="PS00036">
    <property type="entry name" value="BZIP_BASIC"/>
    <property type="match status" value="1"/>
</dbReference>
<dbReference type="Proteomes" id="UP000002640">
    <property type="component" value="Unassembled WGS sequence"/>
</dbReference>
<dbReference type="InterPro" id="IPR004827">
    <property type="entry name" value="bZIP"/>
</dbReference>
<feature type="domain" description="BZIP" evidence="2">
    <location>
        <begin position="595"/>
        <end position="610"/>
    </location>
</feature>
<feature type="compositionally biased region" description="Low complexity" evidence="1">
    <location>
        <begin position="332"/>
        <end position="352"/>
    </location>
</feature>
<proteinExistence type="predicted"/>
<feature type="region of interest" description="Disordered" evidence="1">
    <location>
        <begin position="109"/>
        <end position="136"/>
    </location>
</feature>
<name>G4ZUA5_PHYSP</name>
<dbReference type="AlphaFoldDB" id="G4ZUA5"/>
<feature type="compositionally biased region" description="Polar residues" evidence="1">
    <location>
        <begin position="114"/>
        <end position="123"/>
    </location>
</feature>
<feature type="compositionally biased region" description="Basic and acidic residues" evidence="1">
    <location>
        <begin position="592"/>
        <end position="606"/>
    </location>
</feature>
<gene>
    <name evidence="3" type="ORF">PHYSODRAFT_316666</name>
</gene>
<dbReference type="STRING" id="1094619.G4ZUA5"/>
<protein>
    <recommendedName>
        <fullName evidence="2">BZIP domain-containing protein</fullName>
    </recommendedName>
</protein>
<dbReference type="RefSeq" id="XP_009530808.1">
    <property type="nucleotide sequence ID" value="XM_009532513.1"/>
</dbReference>
<dbReference type="KEGG" id="psoj:PHYSODRAFT_316666"/>
<accession>G4ZUA5</accession>
<sequence length="830" mass="91111">MSKAPKAKKAALHYQPYQALGQAGDVDEASMDLNMSDLPLHLDPVLSGLSSSMSRNLWDDWNENDANFGMKFDMFADEVSTASTASSTASPNPGMHVPHGEVANSGFGHMSPSPYEQQQNASPNAMHAGVGGTPTLEEQYKPRANVQRSLSEDIVNMLDDSNETSYPKQMETDPQRRDVAMQQNMMYNPAAGQSFQQQQQQQQQQEMHSNHMHQFQQQQMQLQIQQQQQQLQQQYQQAPQQQQPFQQPTGHNTSSWMSSFGGGIQSAATTTTTAPAKPGVNPTTHRRPSNPSALEIAVTEGTASLVAKCPASHAPATPAVSTPLAPSSTPQQTTASKGKAAGAQAGVSSAATKSNSTPGADSSNTNGASMNDPGQQANAFGGMMMNPFMMYSIMGPQGMNMMGMPMAMPMGMNMNGMTGVNDVNGSSGTNEAGSGNNMNGMNGMNAMAGMNGMQLPMQLQLQLQLQMQMQMAQMAQMNGMGGINGMQMPMGLPGMSMGMNMPMPLNMNMQQQQQVNPQSGLAGDVEMTPAAAATAFSMAMPTTGGAMLKPARPLQPKGAPRTGPAFVNIARKPEEPEVSSILKSLMDEEAKKKEKKLERNRDSARESRRKQQTYVETLENGIKRLQINRDLVRSYRWGVSGPGFGPLPCPNSPQMFDWKNRLEVVTGRTEAFSSIQNPANFQSLMRLNRQRRTLAMQQLERERAVWKCFVFVGRQLAAMRTRVLQVQMLRTFSENPLAMELDAVLNLTADQKLQLQCHAQQTFNEEVVELTKLFKVFFALRNEALRLNIMSPSLERHFRDACSFDQLQKLLQWTETHRTVIETDLCLDEV</sequence>
<dbReference type="InParanoid" id="G4ZUA5"/>
<evidence type="ECO:0000313" key="3">
    <source>
        <dbReference type="EMBL" id="EGZ13379.1"/>
    </source>
</evidence>
<dbReference type="Gene3D" id="1.20.5.170">
    <property type="match status" value="1"/>
</dbReference>
<feature type="region of interest" description="Disordered" evidence="1">
    <location>
        <begin position="192"/>
        <end position="219"/>
    </location>
</feature>